<feature type="domain" description="SpoVT-AbrB" evidence="1">
    <location>
        <begin position="17"/>
        <end position="63"/>
    </location>
</feature>
<dbReference type="OrthoDB" id="40991at2157"/>
<proteinExistence type="predicted"/>
<protein>
    <submittedName>
        <fullName evidence="2">AbrB family transcriptional regulator</fullName>
    </submittedName>
</protein>
<dbReference type="SMART" id="SM00966">
    <property type="entry name" value="SpoVT_AbrB"/>
    <property type="match status" value="1"/>
</dbReference>
<dbReference type="EMBL" id="JFZT01000039">
    <property type="protein sequence ID" value="EZQ06870.1"/>
    <property type="molecule type" value="Genomic_DNA"/>
</dbReference>
<dbReference type="RefSeq" id="WP_048099401.1">
    <property type="nucleotide sequence ID" value="NZ_JFZT01000039.1"/>
</dbReference>
<gene>
    <name evidence="2" type="ORF">CM19_05730</name>
</gene>
<dbReference type="STRING" id="1160895.CM19_05730"/>
<keyword evidence="3" id="KW-1185">Reference proteome</keyword>
<dbReference type="InterPro" id="IPR007159">
    <property type="entry name" value="SpoVT-AbrB_dom"/>
</dbReference>
<dbReference type="GO" id="GO:0003677">
    <property type="term" value="F:DNA binding"/>
    <property type="evidence" value="ECO:0007669"/>
    <property type="project" value="InterPro"/>
</dbReference>
<accession>A0A031LQ75</accession>
<name>A0A031LQ75_9CREN</name>
<dbReference type="Proteomes" id="UP000024332">
    <property type="component" value="Unassembled WGS sequence"/>
</dbReference>
<comment type="caution">
    <text evidence="2">The sequence shown here is derived from an EMBL/GenBank/DDBJ whole genome shotgun (WGS) entry which is preliminary data.</text>
</comment>
<dbReference type="Pfam" id="PF04014">
    <property type="entry name" value="MazE_antitoxin"/>
    <property type="match status" value="1"/>
</dbReference>
<evidence type="ECO:0000313" key="2">
    <source>
        <dbReference type="EMBL" id="EZQ06870.1"/>
    </source>
</evidence>
<organism evidence="2 3">
    <name type="scientific">Candidatus Acidianus copahuensis</name>
    <dbReference type="NCBI Taxonomy" id="1160895"/>
    <lineage>
        <taxon>Archaea</taxon>
        <taxon>Thermoproteota</taxon>
        <taxon>Thermoprotei</taxon>
        <taxon>Sulfolobales</taxon>
        <taxon>Sulfolobaceae</taxon>
        <taxon>Acidianus</taxon>
    </lineage>
</organism>
<sequence length="332" mass="37528">MEDVDNSKDIETRKVQKLGSSSLFIVLPKKWINRWSIKPGDKILIEVSDDGSLKLLAEKTRLLSNRKSIQIDVDLFKQPIPGIIPCLYSLGYDEIVFISKKSIIQKDIEDIITVTKQMVGAEVTEASENKIKVECLLDAEKVGVESLLRRMLNIISKKIDDIVSYASSEERKNNGISTEDLRKVYLMLLRHTMGSRYNMTKNMSRNFLVVENATLLLNVSKIIDEIFTLVTSSKLSEVELSMVSSVMQRINDLLDEVVMTILFPSIKRVSNGLGLISQIKNTISSISSLQNSALLVYIQVLISNLEMALDNSSCTLFLEDMPWIERNFNSIK</sequence>
<evidence type="ECO:0000313" key="3">
    <source>
        <dbReference type="Proteomes" id="UP000024332"/>
    </source>
</evidence>
<reference evidence="2 3" key="1">
    <citation type="submission" date="2014-03" db="EMBL/GenBank/DDBJ databases">
        <title>Draft genome sequence of the novel thermoacidophilic archaea Acidianus copahuensis ALE1 strain, isolated from Copahue volcanic area in Neuquen Argentina.</title>
        <authorList>
            <person name="Urbieta M.S."/>
            <person name="Rascovan N."/>
            <person name="Castro C."/>
            <person name="Revale S."/>
            <person name="Giaveno M.A."/>
            <person name="Vazquez M.P."/>
            <person name="Donati E.R."/>
        </authorList>
    </citation>
    <scope>NUCLEOTIDE SEQUENCE [LARGE SCALE GENOMIC DNA]</scope>
    <source>
        <strain evidence="2 3">ALE1</strain>
    </source>
</reference>
<dbReference type="AlphaFoldDB" id="A0A031LQ75"/>
<evidence type="ECO:0000259" key="1">
    <source>
        <dbReference type="SMART" id="SM00966"/>
    </source>
</evidence>